<reference evidence="5" key="1">
    <citation type="submission" date="2017-02" db="EMBL/GenBank/DDBJ databases">
        <authorList>
            <person name="Varghese N."/>
            <person name="Submissions S."/>
        </authorList>
    </citation>
    <scope>NUCLEOTIDE SEQUENCE [LARGE SCALE GENOMIC DNA]</scope>
    <source>
        <strain evidence="5">DSM 22385</strain>
    </source>
</reference>
<feature type="domain" description="Helicase C-terminal" evidence="3">
    <location>
        <begin position="976"/>
        <end position="1127"/>
    </location>
</feature>
<protein>
    <submittedName>
        <fullName evidence="4">Superfamily II DNA or RNA helicase, SNF2 family</fullName>
    </submittedName>
</protein>
<dbReference type="InterPro" id="IPR014001">
    <property type="entry name" value="Helicase_ATP-bd"/>
</dbReference>
<dbReference type="InterPro" id="IPR049730">
    <property type="entry name" value="SNF2/RAD54-like_C"/>
</dbReference>
<evidence type="ECO:0000313" key="4">
    <source>
        <dbReference type="EMBL" id="SKB45180.1"/>
    </source>
</evidence>
<evidence type="ECO:0000259" key="3">
    <source>
        <dbReference type="PROSITE" id="PS51194"/>
    </source>
</evidence>
<keyword evidence="4" id="KW-0067">ATP-binding</keyword>
<dbReference type="Gene3D" id="3.40.50.300">
    <property type="entry name" value="P-loop containing nucleotide triphosphate hydrolases"/>
    <property type="match status" value="1"/>
</dbReference>
<evidence type="ECO:0000259" key="2">
    <source>
        <dbReference type="PROSITE" id="PS51192"/>
    </source>
</evidence>
<dbReference type="InterPro" id="IPR027417">
    <property type="entry name" value="P-loop_NTPase"/>
</dbReference>
<dbReference type="SUPFAM" id="SSF52540">
    <property type="entry name" value="P-loop containing nucleoside triphosphate hydrolases"/>
    <property type="match status" value="2"/>
</dbReference>
<dbReference type="PANTHER" id="PTHR45629:SF7">
    <property type="entry name" value="DNA EXCISION REPAIR PROTEIN ERCC-6-RELATED"/>
    <property type="match status" value="1"/>
</dbReference>
<dbReference type="SMART" id="SM00490">
    <property type="entry name" value="HELICc"/>
    <property type="match status" value="1"/>
</dbReference>
<dbReference type="PANTHER" id="PTHR45629">
    <property type="entry name" value="SNF2/RAD54 FAMILY MEMBER"/>
    <property type="match status" value="1"/>
</dbReference>
<keyword evidence="1" id="KW-0378">Hydrolase</keyword>
<dbReference type="Gene3D" id="3.40.50.10810">
    <property type="entry name" value="Tandem AAA-ATPase domain"/>
    <property type="match status" value="1"/>
</dbReference>
<dbReference type="RefSeq" id="WP_245803478.1">
    <property type="nucleotide sequence ID" value="NZ_FUYR01000001.1"/>
</dbReference>
<keyword evidence="5" id="KW-1185">Reference proteome</keyword>
<dbReference type="SMART" id="SM00487">
    <property type="entry name" value="DEXDc"/>
    <property type="match status" value="1"/>
</dbReference>
<sequence>MRYLAAAFELNKLSPITIQKDFSSPDHAIVIEGHGISSLSAKFIFEHSPAALHSQDFYKHIFPKKLALNAGTFTNQSGTLSFPDVNILQTAEQLQISCACSEEEKRLCEHQSHVLLAILKNDDLRIFFDEKLRFKRLKSFAAEFGLQTETDLERFFEIGYQQRKVLITPRSPGLLPANKAGLNNLQIQLGLEINLSPPPWPDEEKITGLVLKQHKYYKNLLVELFDAQITKEKKIKNPLSFLSPRDLIWQSEDKKELKFYTGITAFQNALDPARSQHDINALLAIIENPLSYHVYYHDSAVSENLTAASLVPVTLRNLSNNIIVRVSRKDQFYEISLIIRIEEREYDLRELDLKFTYFLRLDNELFLVDNLHLLSLIDLLKKKSDNLLVHASQYKEFKRQLLERLEYSIPIDYQYIKPATHLQLEQYEAEHSLEKIIYLSDFGSQVMIIPVMRYGEAEISIRSGRQVYQLDSKGNEFMIYRDTHEEIAFTSLLIRQHPFFEEQLTNGLQYFYLHKKRFLEEEWFLNAFEEWEGNDITIHGFSELTGNKLNPNKAKITIQVISGINWFNTVINVRFGKKKASLKNVYRAIRNKTKFVRLDDGSQGILPAEWLEKFTNYFNAGEIVDEETLQTPKSNFSAIEKYYDEKLWSEEVKNEINLYRKKVGDFDQITSVQIPKDLNATLRPYQKRGLDWMNFLDEFNFGGCLADDMGLGKSLQIIAFILSQREKVKNNVNLLIVPTSLVFNWQAEVSKFAPSLRIKTFYGADRKKRSDDWAAYEIILTTYGTLLTDISLLKNYEFNYIFLDESQNIKNPESQRYKAARTLTSRNKITITGTPIENNTFDLYGQLSFACPGLLGTKQYFRDIYSSPIDRFNDTRRARELQHIIKPFIMRRTKQEVAEELPDKTEMVLYCTMKEEQQKIYDAYEKEFREYISASDNEELKKNPMNVLKGLTTLRQICDSPLLLSDRKLTAYSSAKIDTLIEQIENKRADHKILVFSQFVGMLDLIKKELIDREIKFSYLTGTTTKREGVINEFQNNPEIRVFLISLKAGGTGLNLTAADYVYLVDPWWNPAVENQAIDRCHRIGQDKHIVAIRLICEGTVEEKILKLQESKKGLMNELVKTDGSFVKSFSKDELLRVLG</sequence>
<dbReference type="Pfam" id="PF00176">
    <property type="entry name" value="SNF2-rel_dom"/>
    <property type="match status" value="1"/>
</dbReference>
<dbReference type="InterPro" id="IPR000330">
    <property type="entry name" value="SNF2_N"/>
</dbReference>
<accession>A0A1T5BDU2</accession>
<dbReference type="PROSITE" id="PS51192">
    <property type="entry name" value="HELICASE_ATP_BIND_1"/>
    <property type="match status" value="1"/>
</dbReference>
<dbReference type="Pfam" id="PF00271">
    <property type="entry name" value="Helicase_C"/>
    <property type="match status" value="1"/>
</dbReference>
<organism evidence="4 5">
    <name type="scientific">Daejeonella lutea</name>
    <dbReference type="NCBI Taxonomy" id="572036"/>
    <lineage>
        <taxon>Bacteria</taxon>
        <taxon>Pseudomonadati</taxon>
        <taxon>Bacteroidota</taxon>
        <taxon>Sphingobacteriia</taxon>
        <taxon>Sphingobacteriales</taxon>
        <taxon>Sphingobacteriaceae</taxon>
        <taxon>Daejeonella</taxon>
    </lineage>
</organism>
<evidence type="ECO:0000313" key="5">
    <source>
        <dbReference type="Proteomes" id="UP000189981"/>
    </source>
</evidence>
<dbReference type="PROSITE" id="PS51194">
    <property type="entry name" value="HELICASE_CTER"/>
    <property type="match status" value="1"/>
</dbReference>
<dbReference type="CDD" id="cd18793">
    <property type="entry name" value="SF2_C_SNF"/>
    <property type="match status" value="1"/>
</dbReference>
<proteinExistence type="predicted"/>
<keyword evidence="4" id="KW-0547">Nucleotide-binding</keyword>
<dbReference type="AlphaFoldDB" id="A0A1T5BDU2"/>
<dbReference type="GO" id="GO:0015616">
    <property type="term" value="F:DNA translocase activity"/>
    <property type="evidence" value="ECO:0007669"/>
    <property type="project" value="TreeGrafter"/>
</dbReference>
<evidence type="ECO:0000256" key="1">
    <source>
        <dbReference type="ARBA" id="ARBA00022801"/>
    </source>
</evidence>
<name>A0A1T5BDU2_9SPHI</name>
<dbReference type="GO" id="GO:0004386">
    <property type="term" value="F:helicase activity"/>
    <property type="evidence" value="ECO:0007669"/>
    <property type="project" value="UniProtKB-KW"/>
</dbReference>
<dbReference type="STRING" id="572036.SAMN05661099_1512"/>
<dbReference type="InterPro" id="IPR050496">
    <property type="entry name" value="SNF2_RAD54_helicase_repair"/>
</dbReference>
<feature type="domain" description="Helicase ATP-binding" evidence="2">
    <location>
        <begin position="694"/>
        <end position="853"/>
    </location>
</feature>
<dbReference type="Proteomes" id="UP000189981">
    <property type="component" value="Unassembled WGS sequence"/>
</dbReference>
<dbReference type="InterPro" id="IPR001650">
    <property type="entry name" value="Helicase_C-like"/>
</dbReference>
<keyword evidence="4" id="KW-0347">Helicase</keyword>
<dbReference type="GO" id="GO:0005524">
    <property type="term" value="F:ATP binding"/>
    <property type="evidence" value="ECO:0007669"/>
    <property type="project" value="InterPro"/>
</dbReference>
<dbReference type="EMBL" id="FUYR01000001">
    <property type="protein sequence ID" value="SKB45180.1"/>
    <property type="molecule type" value="Genomic_DNA"/>
</dbReference>
<dbReference type="GO" id="GO:0016787">
    <property type="term" value="F:hydrolase activity"/>
    <property type="evidence" value="ECO:0007669"/>
    <property type="project" value="UniProtKB-KW"/>
</dbReference>
<gene>
    <name evidence="4" type="ORF">SAMN05661099_1512</name>
</gene>
<dbReference type="InterPro" id="IPR038718">
    <property type="entry name" value="SNF2-like_sf"/>
</dbReference>